<dbReference type="EMBL" id="JBFOLK010000007">
    <property type="protein sequence ID" value="KAL2498485.1"/>
    <property type="molecule type" value="Genomic_DNA"/>
</dbReference>
<proteinExistence type="predicted"/>
<protein>
    <submittedName>
        <fullName evidence="2">Uncharacterized protein</fullName>
    </submittedName>
</protein>
<reference evidence="3" key="1">
    <citation type="submission" date="2024-07" db="EMBL/GenBank/DDBJ databases">
        <title>Two chromosome-level genome assemblies of Korean endemic species Abeliophyllum distichum and Forsythia ovata (Oleaceae).</title>
        <authorList>
            <person name="Jang H."/>
        </authorList>
    </citation>
    <scope>NUCLEOTIDE SEQUENCE [LARGE SCALE GENOMIC DNA]</scope>
</reference>
<dbReference type="AlphaFoldDB" id="A0ABD1SCS8"/>
<comment type="caution">
    <text evidence="2">The sequence shown here is derived from an EMBL/GenBank/DDBJ whole genome shotgun (WGS) entry which is preliminary data.</text>
</comment>
<evidence type="ECO:0000313" key="2">
    <source>
        <dbReference type="EMBL" id="KAL2498485.1"/>
    </source>
</evidence>
<feature type="region of interest" description="Disordered" evidence="1">
    <location>
        <begin position="144"/>
        <end position="178"/>
    </location>
</feature>
<evidence type="ECO:0000313" key="3">
    <source>
        <dbReference type="Proteomes" id="UP001604336"/>
    </source>
</evidence>
<keyword evidence="3" id="KW-1185">Reference proteome</keyword>
<organism evidence="2 3">
    <name type="scientific">Abeliophyllum distichum</name>
    <dbReference type="NCBI Taxonomy" id="126358"/>
    <lineage>
        <taxon>Eukaryota</taxon>
        <taxon>Viridiplantae</taxon>
        <taxon>Streptophyta</taxon>
        <taxon>Embryophyta</taxon>
        <taxon>Tracheophyta</taxon>
        <taxon>Spermatophyta</taxon>
        <taxon>Magnoliopsida</taxon>
        <taxon>eudicotyledons</taxon>
        <taxon>Gunneridae</taxon>
        <taxon>Pentapetalae</taxon>
        <taxon>asterids</taxon>
        <taxon>lamiids</taxon>
        <taxon>Lamiales</taxon>
        <taxon>Oleaceae</taxon>
        <taxon>Forsythieae</taxon>
        <taxon>Abeliophyllum</taxon>
    </lineage>
</organism>
<accession>A0ABD1SCS8</accession>
<evidence type="ECO:0000256" key="1">
    <source>
        <dbReference type="SAM" id="MobiDB-lite"/>
    </source>
</evidence>
<name>A0ABD1SCS8_9LAMI</name>
<gene>
    <name evidence="2" type="ORF">Adt_24035</name>
</gene>
<dbReference type="Proteomes" id="UP001604336">
    <property type="component" value="Unassembled WGS sequence"/>
</dbReference>
<feature type="compositionally biased region" description="Low complexity" evidence="1">
    <location>
        <begin position="152"/>
        <end position="166"/>
    </location>
</feature>
<sequence>MPLPIAFVNVKCTMQPIENNTKYFTQLVGNQVRFNVPPCYLSWTEVPEEQQARVQLLRSSGRSPDEYRTVYTSVDRLMANHYGDYKLKAHNHLKVHGPAVHTARCLSRSSRSALTSSPVLLSCGASLDKCAIANEDLRERRGHVRGVGQVPKDTSLSLDSTTASKAPQRTFHQFSGDP</sequence>